<keyword evidence="3" id="KW-1185">Reference proteome</keyword>
<gene>
    <name evidence="2" type="primary">hyaD</name>
    <name evidence="2" type="ORF">V202x_48390</name>
</gene>
<evidence type="ECO:0000313" key="2">
    <source>
        <dbReference type="EMBL" id="QDU11417.1"/>
    </source>
</evidence>
<dbReference type="InterPro" id="IPR001173">
    <property type="entry name" value="Glyco_trans_2-like"/>
</dbReference>
<dbReference type="PANTHER" id="PTHR43685:SF2">
    <property type="entry name" value="GLYCOSYLTRANSFERASE 2-LIKE DOMAIN-CONTAINING PROTEIN"/>
    <property type="match status" value="1"/>
</dbReference>
<dbReference type="SUPFAM" id="SSF53448">
    <property type="entry name" value="Nucleotide-diphospho-sugar transferases"/>
    <property type="match status" value="2"/>
</dbReference>
<organism evidence="2 3">
    <name type="scientific">Gimesia aquarii</name>
    <dbReference type="NCBI Taxonomy" id="2527964"/>
    <lineage>
        <taxon>Bacteria</taxon>
        <taxon>Pseudomonadati</taxon>
        <taxon>Planctomycetota</taxon>
        <taxon>Planctomycetia</taxon>
        <taxon>Planctomycetales</taxon>
        <taxon>Planctomycetaceae</taxon>
        <taxon>Gimesia</taxon>
    </lineage>
</organism>
<dbReference type="EC" id="2.4.1.212" evidence="2"/>
<dbReference type="OrthoDB" id="9772170at2"/>
<dbReference type="GO" id="GO:0050501">
    <property type="term" value="F:hyaluronan synthase activity"/>
    <property type="evidence" value="ECO:0007669"/>
    <property type="project" value="UniProtKB-EC"/>
</dbReference>
<dbReference type="Proteomes" id="UP000318384">
    <property type="component" value="Chromosome"/>
</dbReference>
<evidence type="ECO:0000259" key="1">
    <source>
        <dbReference type="Pfam" id="PF00535"/>
    </source>
</evidence>
<dbReference type="PANTHER" id="PTHR43685">
    <property type="entry name" value="GLYCOSYLTRANSFERASE"/>
    <property type="match status" value="1"/>
</dbReference>
<evidence type="ECO:0000313" key="3">
    <source>
        <dbReference type="Proteomes" id="UP000318384"/>
    </source>
</evidence>
<dbReference type="InterPro" id="IPR029044">
    <property type="entry name" value="Nucleotide-diphossugar_trans"/>
</dbReference>
<proteinExistence type="predicted"/>
<name>A0A517X1N3_9PLAN</name>
<dbReference type="CDD" id="cd00761">
    <property type="entry name" value="Glyco_tranf_GTA_type"/>
    <property type="match status" value="1"/>
</dbReference>
<protein>
    <submittedName>
        <fullName evidence="2">Hyaluronan synthase</fullName>
        <ecNumber evidence="2">2.4.1.212</ecNumber>
    </submittedName>
</protein>
<dbReference type="AlphaFoldDB" id="A0A517X1N3"/>
<accession>A0A517X1N3</accession>
<reference evidence="2 3" key="1">
    <citation type="submission" date="2019-03" db="EMBL/GenBank/DDBJ databases">
        <title>Deep-cultivation of Planctomycetes and their phenomic and genomic characterization uncovers novel biology.</title>
        <authorList>
            <person name="Wiegand S."/>
            <person name="Jogler M."/>
            <person name="Boedeker C."/>
            <person name="Pinto D."/>
            <person name="Vollmers J."/>
            <person name="Rivas-Marin E."/>
            <person name="Kohn T."/>
            <person name="Peeters S.H."/>
            <person name="Heuer A."/>
            <person name="Rast P."/>
            <person name="Oberbeckmann S."/>
            <person name="Bunk B."/>
            <person name="Jeske O."/>
            <person name="Meyerdierks A."/>
            <person name="Storesund J.E."/>
            <person name="Kallscheuer N."/>
            <person name="Luecker S."/>
            <person name="Lage O.M."/>
            <person name="Pohl T."/>
            <person name="Merkel B.J."/>
            <person name="Hornburger P."/>
            <person name="Mueller R.-W."/>
            <person name="Bruemmer F."/>
            <person name="Labrenz M."/>
            <person name="Spormann A.M."/>
            <person name="Op den Camp H."/>
            <person name="Overmann J."/>
            <person name="Amann R."/>
            <person name="Jetten M.S.M."/>
            <person name="Mascher T."/>
            <person name="Medema M.H."/>
            <person name="Devos D.P."/>
            <person name="Kaster A.-K."/>
            <person name="Ovreas L."/>
            <person name="Rohde M."/>
            <person name="Galperin M.Y."/>
            <person name="Jogler C."/>
        </authorList>
    </citation>
    <scope>NUCLEOTIDE SEQUENCE [LARGE SCALE GENOMIC DNA]</scope>
    <source>
        <strain evidence="2 3">V202</strain>
    </source>
</reference>
<feature type="domain" description="Glycosyltransferase 2-like" evidence="1">
    <location>
        <begin position="276"/>
        <end position="421"/>
    </location>
</feature>
<dbReference type="RefSeq" id="WP_145179210.1">
    <property type="nucleotide sequence ID" value="NZ_CP037422.1"/>
</dbReference>
<dbReference type="Pfam" id="PF00535">
    <property type="entry name" value="Glycos_transf_2"/>
    <property type="match status" value="1"/>
</dbReference>
<dbReference type="EMBL" id="CP037422">
    <property type="protein sequence ID" value="QDU11417.1"/>
    <property type="molecule type" value="Genomic_DNA"/>
</dbReference>
<sequence length="733" mass="84986">MKAECLELEILLSNSESKAEKGSTNGNSSNCDLTKSIEEILYSILFLKEELNKNRISHNNQRAIASDLMNIISQNQILWNQSELLLKLDGHSFPQHESFAELIEQIRCRLEIYFQNSRPDYELKHQQVKKRIERWERSYYLNTTIKTFSTDSSLQDFKNTVSIKLIPKMNGNPVSKKDTKTIQLQLHDGQLINLSQQKSLWDLPKKIERSGEVNSYNYDIDVFIPYHENTNMREGNIVNESINPFASSDDRLNQRINKIPNQISKGNNNLQESVAIIITSHNYGHYLSECLDSVIGQTHSNIEIIVVDDASSNDDISKKISNKYGVTYLRVENKNVHQSRHDGFLNTNSDFIIFLDADDILSEDYVENGLKEFSERDVGVVYADCQHFGISNKKTNFPEYSKDLLLTGNNFVSCCSIIRREALLLCDAWDRQIDDAALAEDYWMFQRLALDGWDFKKQISIFYYRMHSEQRSKTQRKLLTNHVYFHSHGINHQNITLFVPLAGRAWAWKRMKKYLNRQQWPHDQINLILCDTSSNKVFSREVKQWVADCDYTDVRYYQLNVGVPGLADANRRNREVITQVRQAVCRIYNKLRAQLETQFCWILEDDIVPPDDVLERLLKHFNADVGSVSAPYASRYHSGAIVWLKDGIKNKVKVLRAEAPSGDESPVTEIRGSGFGCLVVRSELLKKHVMALPSSESDLDPYFFSRMGDEWRRICDWSCRCEHYEESKVFKIN</sequence>
<keyword evidence="2" id="KW-0328">Glycosyltransferase</keyword>
<keyword evidence="2" id="KW-0808">Transferase</keyword>
<dbReference type="InterPro" id="IPR050834">
    <property type="entry name" value="Glycosyltransf_2"/>
</dbReference>
<dbReference type="Gene3D" id="3.90.550.10">
    <property type="entry name" value="Spore Coat Polysaccharide Biosynthesis Protein SpsA, Chain A"/>
    <property type="match status" value="1"/>
</dbReference>